<evidence type="ECO:0000256" key="5">
    <source>
        <dbReference type="ARBA" id="ARBA00022927"/>
    </source>
</evidence>
<dbReference type="InterPro" id="IPR011502">
    <property type="entry name" value="Nucleoporin_Nup85"/>
</dbReference>
<dbReference type="PANTHER" id="PTHR13373">
    <property type="entry name" value="FROUNT PROTEIN-RELATED"/>
    <property type="match status" value="1"/>
</dbReference>
<dbReference type="Proteomes" id="UP000594262">
    <property type="component" value="Unplaced"/>
</dbReference>
<dbReference type="GeneID" id="136823414"/>
<dbReference type="GO" id="GO:0006406">
    <property type="term" value="P:mRNA export from nucleus"/>
    <property type="evidence" value="ECO:0007669"/>
    <property type="project" value="TreeGrafter"/>
</dbReference>
<comment type="subcellular location">
    <subcellularLocation>
        <location evidence="1 9">Nucleus</location>
        <location evidence="1 9">Nuclear pore complex</location>
    </subcellularLocation>
</comment>
<evidence type="ECO:0000256" key="1">
    <source>
        <dbReference type="ARBA" id="ARBA00004567"/>
    </source>
</evidence>
<keyword evidence="9" id="KW-0472">Membrane</keyword>
<organism evidence="10 11">
    <name type="scientific">Clytia hemisphaerica</name>
    <dbReference type="NCBI Taxonomy" id="252671"/>
    <lineage>
        <taxon>Eukaryota</taxon>
        <taxon>Metazoa</taxon>
        <taxon>Cnidaria</taxon>
        <taxon>Hydrozoa</taxon>
        <taxon>Hydroidolina</taxon>
        <taxon>Leptothecata</taxon>
        <taxon>Obeliida</taxon>
        <taxon>Clytiidae</taxon>
        <taxon>Clytia</taxon>
    </lineage>
</organism>
<keyword evidence="4 9" id="KW-0509">mRNA transport</keyword>
<dbReference type="EnsemblMetazoa" id="CLYHEMT009222.1">
    <property type="protein sequence ID" value="CLYHEMP009222.1"/>
    <property type="gene ID" value="CLYHEMG009222"/>
</dbReference>
<evidence type="ECO:0000256" key="7">
    <source>
        <dbReference type="ARBA" id="ARBA00023132"/>
    </source>
</evidence>
<comment type="function">
    <text evidence="9">Functions as a component of the nuclear pore complex (NPC).</text>
</comment>
<evidence type="ECO:0000256" key="4">
    <source>
        <dbReference type="ARBA" id="ARBA00022816"/>
    </source>
</evidence>
<sequence>MLSYSNLIIPQNHNREISKMADLFTEILEPNMEPSRNETFSVKWSGVGKLLATSQPSESNKGGIQYLQELNLKNDWHSPVMRKLLNEAHSIFINLQETSENEKPSLETLQKTSLQYRAVIQSCVLKIKEKIKDERNRANIEKLQTELDYFSIMEMVWHLCEVLWVETQSGGYCLHQLLTWVKWHFNDPDQLGQDVMSSDDPYSHPNYWTTIYGLVFQGRLVEVSDLLKHHPYRDSIDVFANLEGLLNSMPVFKVLDGQSVNEFLSKWTKWQNECSSQLKNGYFSQYPEIEKMMEIICGNDKEVLQNSHVCQSWQQLMVAKILYTDPTVKTFNLKQYAVESMEQFNGIGKVTKLDEIILSILSYDIHKVIEKCSEALPTWWFSAHLTDLLFHAGLLKSFHLDYGDELREFLLLEFAASLMSHSSLWVVGADYLMSNCPTSGRHHLERYIEKIPIDCEKKALKIIRLCEKYGFAEQSRSICKVLGMKALRRNRLGVALSWCLRAKDEEFAAYLTEKFLNHYIDTGKFTQCDLIDNLGSSMLLNNKLTFLGKYYEFHKLYSSEEFNEAASLLVSLLTSNLAPKRFWMILLTDALPLLESKEMIISSEQTFELLQCLKELQLCHEPLLADTKHMANKVIEEEENDRIQLLNLALTKNLSRALLVV</sequence>
<comment type="similarity">
    <text evidence="2 9">Belongs to the nucleoporin Nup85 family.</text>
</comment>
<keyword evidence="11" id="KW-1185">Reference proteome</keyword>
<keyword evidence="7 9" id="KW-0906">Nuclear pore complex</keyword>
<reference evidence="10" key="1">
    <citation type="submission" date="2021-01" db="UniProtKB">
        <authorList>
            <consortium name="EnsemblMetazoa"/>
        </authorList>
    </citation>
    <scope>IDENTIFICATION</scope>
</reference>
<dbReference type="GO" id="GO:0006606">
    <property type="term" value="P:protein import into nucleus"/>
    <property type="evidence" value="ECO:0007669"/>
    <property type="project" value="TreeGrafter"/>
</dbReference>
<evidence type="ECO:0000256" key="9">
    <source>
        <dbReference type="RuleBase" id="RU365073"/>
    </source>
</evidence>
<keyword evidence="6 9" id="KW-0811">Translocation</keyword>
<keyword evidence="8 9" id="KW-0539">Nucleus</keyword>
<name>A0A7M5VEY1_9CNID</name>
<evidence type="ECO:0000313" key="10">
    <source>
        <dbReference type="EnsemblMetazoa" id="CLYHEMP009222.1"/>
    </source>
</evidence>
<dbReference type="GO" id="GO:0031080">
    <property type="term" value="C:nuclear pore outer ring"/>
    <property type="evidence" value="ECO:0007669"/>
    <property type="project" value="TreeGrafter"/>
</dbReference>
<evidence type="ECO:0000313" key="11">
    <source>
        <dbReference type="Proteomes" id="UP000594262"/>
    </source>
</evidence>
<dbReference type="Pfam" id="PF07575">
    <property type="entry name" value="Nucleopor_Nup85"/>
    <property type="match status" value="1"/>
</dbReference>
<dbReference type="PANTHER" id="PTHR13373:SF21">
    <property type="entry name" value="NUCLEAR PORE COMPLEX PROTEIN NUP85"/>
    <property type="match status" value="1"/>
</dbReference>
<evidence type="ECO:0000256" key="8">
    <source>
        <dbReference type="ARBA" id="ARBA00023242"/>
    </source>
</evidence>
<dbReference type="AlphaFoldDB" id="A0A7M5VEY1"/>
<keyword evidence="3 9" id="KW-0813">Transport</keyword>
<proteinExistence type="inferred from homology"/>
<evidence type="ECO:0000256" key="3">
    <source>
        <dbReference type="ARBA" id="ARBA00022448"/>
    </source>
</evidence>
<accession>A0A7M5VEY1</accession>
<dbReference type="OrthoDB" id="17644at2759"/>
<evidence type="ECO:0000256" key="6">
    <source>
        <dbReference type="ARBA" id="ARBA00023010"/>
    </source>
</evidence>
<dbReference type="GO" id="GO:0017056">
    <property type="term" value="F:structural constituent of nuclear pore"/>
    <property type="evidence" value="ECO:0007669"/>
    <property type="project" value="TreeGrafter"/>
</dbReference>
<dbReference type="GO" id="GO:0045893">
    <property type="term" value="P:positive regulation of DNA-templated transcription"/>
    <property type="evidence" value="ECO:0007669"/>
    <property type="project" value="TreeGrafter"/>
</dbReference>
<evidence type="ECO:0000256" key="2">
    <source>
        <dbReference type="ARBA" id="ARBA00005573"/>
    </source>
</evidence>
<keyword evidence="5 9" id="KW-0653">Protein transport</keyword>
<dbReference type="RefSeq" id="XP_066935730.1">
    <property type="nucleotide sequence ID" value="XM_067079629.1"/>
</dbReference>
<comment type="subunit">
    <text evidence="9">Component of the nuclear pore complex (NPC).</text>
</comment>
<dbReference type="GO" id="GO:0031965">
    <property type="term" value="C:nuclear membrane"/>
    <property type="evidence" value="ECO:0007669"/>
    <property type="project" value="UniProtKB-UniRule"/>
</dbReference>
<protein>
    <recommendedName>
        <fullName evidence="9">Nuclear pore complex protein Nup85</fullName>
    </recommendedName>
</protein>